<accession>A0A645GSC9</accession>
<sequence>MRSPNGRINHHKDTDVDQDSFGVVRHPARKIGDRECCNRGNDQVYQRHFEQTPVLCIPNDGGPCPCSAVDQREHRLQHHRVDFTPHLACQFRHDRVIATVRNYDRDEYRDDRADGQPQRRAKQATLDQFFLHSFIPL</sequence>
<name>A0A645GSC9_9ZZZZ</name>
<reference evidence="1" key="1">
    <citation type="submission" date="2019-08" db="EMBL/GenBank/DDBJ databases">
        <authorList>
            <person name="Kucharzyk K."/>
            <person name="Murdoch R.W."/>
            <person name="Higgins S."/>
            <person name="Loffler F."/>
        </authorList>
    </citation>
    <scope>NUCLEOTIDE SEQUENCE</scope>
</reference>
<evidence type="ECO:0000313" key="1">
    <source>
        <dbReference type="EMBL" id="MPN29645.1"/>
    </source>
</evidence>
<dbReference type="AlphaFoldDB" id="A0A645GSC9"/>
<dbReference type="EMBL" id="VSSQ01080438">
    <property type="protein sequence ID" value="MPN29645.1"/>
    <property type="molecule type" value="Genomic_DNA"/>
</dbReference>
<proteinExistence type="predicted"/>
<gene>
    <name evidence="1" type="ORF">SDC9_177098</name>
</gene>
<protein>
    <submittedName>
        <fullName evidence="1">Uncharacterized protein</fullName>
    </submittedName>
</protein>
<organism evidence="1">
    <name type="scientific">bioreactor metagenome</name>
    <dbReference type="NCBI Taxonomy" id="1076179"/>
    <lineage>
        <taxon>unclassified sequences</taxon>
        <taxon>metagenomes</taxon>
        <taxon>ecological metagenomes</taxon>
    </lineage>
</organism>
<comment type="caution">
    <text evidence="1">The sequence shown here is derived from an EMBL/GenBank/DDBJ whole genome shotgun (WGS) entry which is preliminary data.</text>
</comment>